<evidence type="ECO:0000256" key="2">
    <source>
        <dbReference type="ARBA" id="ARBA00004496"/>
    </source>
</evidence>
<keyword evidence="8" id="KW-0255">Endonuclease</keyword>
<organism evidence="17 18">
    <name type="scientific">Nezara viridula</name>
    <name type="common">Southern green stink bug</name>
    <name type="synonym">Cimex viridulus</name>
    <dbReference type="NCBI Taxonomy" id="85310"/>
    <lineage>
        <taxon>Eukaryota</taxon>
        <taxon>Metazoa</taxon>
        <taxon>Ecdysozoa</taxon>
        <taxon>Arthropoda</taxon>
        <taxon>Hexapoda</taxon>
        <taxon>Insecta</taxon>
        <taxon>Pterygota</taxon>
        <taxon>Neoptera</taxon>
        <taxon>Paraneoptera</taxon>
        <taxon>Hemiptera</taxon>
        <taxon>Heteroptera</taxon>
        <taxon>Panheteroptera</taxon>
        <taxon>Pentatomomorpha</taxon>
        <taxon>Pentatomoidea</taxon>
        <taxon>Pentatomidae</taxon>
        <taxon>Pentatominae</taxon>
        <taxon>Nezara</taxon>
    </lineage>
</organism>
<dbReference type="Gene3D" id="1.20.58.200">
    <property type="entry name" value="Translin, domain 2"/>
    <property type="match status" value="1"/>
</dbReference>
<dbReference type="InterPro" id="IPR016069">
    <property type="entry name" value="Translin_C"/>
</dbReference>
<keyword evidence="12" id="KW-0539">Nucleus</keyword>
<evidence type="ECO:0000256" key="6">
    <source>
        <dbReference type="ARBA" id="ARBA00022490"/>
    </source>
</evidence>
<comment type="subunit">
    <text evidence="4">Ring-shaped heterooctamer of six TSN and two TSNAX subunits, DNA/RNA binding occurs inside the ring.</text>
</comment>
<keyword evidence="7" id="KW-0540">Nuclease</keyword>
<evidence type="ECO:0000256" key="1">
    <source>
        <dbReference type="ARBA" id="ARBA00004123"/>
    </source>
</evidence>
<dbReference type="GO" id="GO:0043565">
    <property type="term" value="F:sequence-specific DNA binding"/>
    <property type="evidence" value="ECO:0007669"/>
    <property type="project" value="InterPro"/>
</dbReference>
<dbReference type="GO" id="GO:0005634">
    <property type="term" value="C:nucleus"/>
    <property type="evidence" value="ECO:0007669"/>
    <property type="project" value="UniProtKB-SubCell"/>
</dbReference>
<evidence type="ECO:0000256" key="4">
    <source>
        <dbReference type="ARBA" id="ARBA00011685"/>
    </source>
</evidence>
<keyword evidence="11" id="KW-0238">DNA-binding</keyword>
<comment type="subcellular location">
    <subcellularLocation>
        <location evidence="2">Cytoplasm</location>
    </subcellularLocation>
    <subcellularLocation>
        <location evidence="1">Nucleus</location>
    </subcellularLocation>
</comment>
<evidence type="ECO:0000256" key="16">
    <source>
        <dbReference type="PIRSR" id="PIRSR602848-1"/>
    </source>
</evidence>
<dbReference type="PANTHER" id="PTHR10741">
    <property type="entry name" value="TRANSLIN AND TRANSLIN ASSOCIATED PROTEIN X"/>
    <property type="match status" value="1"/>
</dbReference>
<dbReference type="GO" id="GO:0016787">
    <property type="term" value="F:hydrolase activity"/>
    <property type="evidence" value="ECO:0007669"/>
    <property type="project" value="UniProtKB-KW"/>
</dbReference>
<comment type="similarity">
    <text evidence="3">Belongs to the translin family.</text>
</comment>
<proteinExistence type="inferred from homology"/>
<dbReference type="FunFam" id="1.20.58.190:FF:000001">
    <property type="entry name" value="Translin"/>
    <property type="match status" value="1"/>
</dbReference>
<reference evidence="17" key="1">
    <citation type="submission" date="2022-01" db="EMBL/GenBank/DDBJ databases">
        <authorList>
            <person name="King R."/>
        </authorList>
    </citation>
    <scope>NUCLEOTIDE SEQUENCE</scope>
</reference>
<evidence type="ECO:0000256" key="11">
    <source>
        <dbReference type="ARBA" id="ARBA00023125"/>
    </source>
</evidence>
<dbReference type="GO" id="GO:0003697">
    <property type="term" value="F:single-stranded DNA binding"/>
    <property type="evidence" value="ECO:0007669"/>
    <property type="project" value="InterPro"/>
</dbReference>
<evidence type="ECO:0000256" key="7">
    <source>
        <dbReference type="ARBA" id="ARBA00022722"/>
    </source>
</evidence>
<dbReference type="GO" id="GO:0005737">
    <property type="term" value="C:cytoplasm"/>
    <property type="evidence" value="ECO:0007669"/>
    <property type="project" value="UniProtKB-SubCell"/>
</dbReference>
<gene>
    <name evidence="17" type="ORF">NEZAVI_LOCUS10616</name>
</gene>
<dbReference type="SUPFAM" id="SSF74784">
    <property type="entry name" value="Translin"/>
    <property type="match status" value="1"/>
</dbReference>
<evidence type="ECO:0000256" key="8">
    <source>
        <dbReference type="ARBA" id="ARBA00022759"/>
    </source>
</evidence>
<name>A0A9P0HGH4_NEZVI</name>
<evidence type="ECO:0000313" key="18">
    <source>
        <dbReference type="Proteomes" id="UP001152798"/>
    </source>
</evidence>
<feature type="binding site" evidence="16">
    <location>
        <position position="155"/>
    </location>
    <ligand>
        <name>Mg(2+)</name>
        <dbReference type="ChEBI" id="CHEBI:18420"/>
    </ligand>
</feature>
<dbReference type="Gene3D" id="1.20.58.190">
    <property type="entry name" value="Translin, domain 1"/>
    <property type="match status" value="1"/>
</dbReference>
<comment type="function">
    <text evidence="14">Exhibits both single-stranded and double-stranded endoribonuclease activity. May act as an activator of RNA-induced silencing complex (RISC) by facilitating endonucleolytic cleavage of the siRNA passenger strand.</text>
</comment>
<evidence type="ECO:0000256" key="14">
    <source>
        <dbReference type="ARBA" id="ARBA00025410"/>
    </source>
</evidence>
<dbReference type="InterPro" id="IPR016068">
    <property type="entry name" value="Translin_N"/>
</dbReference>
<dbReference type="Proteomes" id="UP001152798">
    <property type="component" value="Chromosome 5"/>
</dbReference>
<keyword evidence="10" id="KW-0694">RNA-binding</keyword>
<dbReference type="InterPro" id="IPR036081">
    <property type="entry name" value="Translin_sf"/>
</dbReference>
<evidence type="ECO:0000256" key="10">
    <source>
        <dbReference type="ARBA" id="ARBA00022884"/>
    </source>
</evidence>
<dbReference type="AlphaFoldDB" id="A0A9P0HGH4"/>
<keyword evidence="6" id="KW-0963">Cytoplasm</keyword>
<dbReference type="GO" id="GO:0016070">
    <property type="term" value="P:RNA metabolic process"/>
    <property type="evidence" value="ECO:0007669"/>
    <property type="project" value="InterPro"/>
</dbReference>
<dbReference type="GO" id="GO:0046872">
    <property type="term" value="F:metal ion binding"/>
    <property type="evidence" value="ECO:0007669"/>
    <property type="project" value="UniProtKB-KW"/>
</dbReference>
<dbReference type="GO" id="GO:0003723">
    <property type="term" value="F:RNA binding"/>
    <property type="evidence" value="ECO:0007669"/>
    <property type="project" value="UniProtKB-KW"/>
</dbReference>
<keyword evidence="9" id="KW-0378">Hydrolase</keyword>
<keyword evidence="18" id="KW-1185">Reference proteome</keyword>
<evidence type="ECO:0000256" key="5">
    <source>
        <dbReference type="ARBA" id="ARBA00022196"/>
    </source>
</evidence>
<evidence type="ECO:0000256" key="3">
    <source>
        <dbReference type="ARBA" id="ARBA00005902"/>
    </source>
</evidence>
<sequence>MTTNSEDMLSLFEKFQKYVEEEQARREVIQESARELEQHIRQMMTILQGIHQDTGIKDSPKVINRAKELVGPSSKVYQKLSSGIPPKEYYKYHEIWRGITQKAVFCIALIEFLLSGKLASREQVAAELSLKIDQSEGFHLDLEDYLHGLLQLVSELSRLAVNSAACGDYQRPVAISQFVNELNAGFRLLNFKNDSLRKHYDCFKYDLKKIEEVVYDLSIRGLKSSETKSNVDASHTSNISDDSQMAS</sequence>
<protein>
    <recommendedName>
        <fullName evidence="5">Translin</fullName>
    </recommendedName>
    <alternativeName>
        <fullName evidence="15">Component 3 of promoter of RISC</fullName>
    </alternativeName>
</protein>
<dbReference type="OrthoDB" id="829at2759"/>
<dbReference type="Pfam" id="PF01997">
    <property type="entry name" value="Translin"/>
    <property type="match status" value="1"/>
</dbReference>
<evidence type="ECO:0000256" key="12">
    <source>
        <dbReference type="ARBA" id="ARBA00023242"/>
    </source>
</evidence>
<accession>A0A9P0HGH4</accession>
<dbReference type="InterPro" id="IPR002848">
    <property type="entry name" value="Translin_fam"/>
</dbReference>
<evidence type="ECO:0000256" key="13">
    <source>
        <dbReference type="ARBA" id="ARBA00025374"/>
    </source>
</evidence>
<keyword evidence="16" id="KW-0479">Metal-binding</keyword>
<evidence type="ECO:0000313" key="17">
    <source>
        <dbReference type="EMBL" id="CAH1401639.1"/>
    </source>
</evidence>
<comment type="function">
    <text evidence="13">DNA-binding protein that specifically recognizes consensus sequences at the breakpoint junctions in chromosomal translocations, mostly involving immunoglobulin (Ig)/T-cell receptor gene segments. Seems to recognize single-stranded DNA ends generated by staggered breaks occurring at recombination hot spots.</text>
</comment>
<evidence type="ECO:0000256" key="9">
    <source>
        <dbReference type="ARBA" id="ARBA00022801"/>
    </source>
</evidence>
<dbReference type="InterPro" id="IPR033956">
    <property type="entry name" value="Translin"/>
</dbReference>
<dbReference type="FunFam" id="1.20.58.200:FF:000002">
    <property type="entry name" value="Putative translin"/>
    <property type="match status" value="1"/>
</dbReference>
<evidence type="ECO:0000256" key="15">
    <source>
        <dbReference type="ARBA" id="ARBA00030513"/>
    </source>
</evidence>
<dbReference type="CDD" id="cd14819">
    <property type="entry name" value="Translin"/>
    <property type="match status" value="1"/>
</dbReference>
<dbReference type="GO" id="GO:0004519">
    <property type="term" value="F:endonuclease activity"/>
    <property type="evidence" value="ECO:0007669"/>
    <property type="project" value="UniProtKB-KW"/>
</dbReference>
<keyword evidence="16" id="KW-0460">Magnesium</keyword>
<dbReference type="EMBL" id="OV725081">
    <property type="protein sequence ID" value="CAH1401639.1"/>
    <property type="molecule type" value="Genomic_DNA"/>
</dbReference>